<dbReference type="Gene3D" id="3.40.50.1820">
    <property type="entry name" value="alpha/beta hydrolase"/>
    <property type="match status" value="1"/>
</dbReference>
<dbReference type="PANTHER" id="PTHR43433">
    <property type="entry name" value="HYDROLASE, ALPHA/BETA FOLD FAMILY PROTEIN"/>
    <property type="match status" value="1"/>
</dbReference>
<dbReference type="InterPro" id="IPR000073">
    <property type="entry name" value="AB_hydrolase_1"/>
</dbReference>
<accession>A0A6A5WM01</accession>
<gene>
    <name evidence="2" type="ORF">P154DRAFT_162573</name>
</gene>
<organism evidence="2 3">
    <name type="scientific">Amniculicola lignicola CBS 123094</name>
    <dbReference type="NCBI Taxonomy" id="1392246"/>
    <lineage>
        <taxon>Eukaryota</taxon>
        <taxon>Fungi</taxon>
        <taxon>Dikarya</taxon>
        <taxon>Ascomycota</taxon>
        <taxon>Pezizomycotina</taxon>
        <taxon>Dothideomycetes</taxon>
        <taxon>Pleosporomycetidae</taxon>
        <taxon>Pleosporales</taxon>
        <taxon>Amniculicolaceae</taxon>
        <taxon>Amniculicola</taxon>
    </lineage>
</organism>
<dbReference type="AlphaFoldDB" id="A0A6A5WM01"/>
<protein>
    <submittedName>
        <fullName evidence="2">Alpha/beta hydrolase-like protein</fullName>
    </submittedName>
</protein>
<reference evidence="2" key="1">
    <citation type="journal article" date="2020" name="Stud. Mycol.">
        <title>101 Dothideomycetes genomes: a test case for predicting lifestyles and emergence of pathogens.</title>
        <authorList>
            <person name="Haridas S."/>
            <person name="Albert R."/>
            <person name="Binder M."/>
            <person name="Bloem J."/>
            <person name="Labutti K."/>
            <person name="Salamov A."/>
            <person name="Andreopoulos B."/>
            <person name="Baker S."/>
            <person name="Barry K."/>
            <person name="Bills G."/>
            <person name="Bluhm B."/>
            <person name="Cannon C."/>
            <person name="Castanera R."/>
            <person name="Culley D."/>
            <person name="Daum C."/>
            <person name="Ezra D."/>
            <person name="Gonzalez J."/>
            <person name="Henrissat B."/>
            <person name="Kuo A."/>
            <person name="Liang C."/>
            <person name="Lipzen A."/>
            <person name="Lutzoni F."/>
            <person name="Magnuson J."/>
            <person name="Mondo S."/>
            <person name="Nolan M."/>
            <person name="Ohm R."/>
            <person name="Pangilinan J."/>
            <person name="Park H.-J."/>
            <person name="Ramirez L."/>
            <person name="Alfaro M."/>
            <person name="Sun H."/>
            <person name="Tritt A."/>
            <person name="Yoshinaga Y."/>
            <person name="Zwiers L.-H."/>
            <person name="Turgeon B."/>
            <person name="Goodwin S."/>
            <person name="Spatafora J."/>
            <person name="Crous P."/>
            <person name="Grigoriev I."/>
        </authorList>
    </citation>
    <scope>NUCLEOTIDE SEQUENCE</scope>
    <source>
        <strain evidence="2">CBS 123094</strain>
    </source>
</reference>
<dbReference type="Pfam" id="PF00561">
    <property type="entry name" value="Abhydrolase_1"/>
    <property type="match status" value="1"/>
</dbReference>
<name>A0A6A5WM01_9PLEO</name>
<dbReference type="PRINTS" id="PR00111">
    <property type="entry name" value="ABHYDROLASE"/>
</dbReference>
<dbReference type="InterPro" id="IPR029058">
    <property type="entry name" value="AB_hydrolase_fold"/>
</dbReference>
<dbReference type="SUPFAM" id="SSF53474">
    <property type="entry name" value="alpha/beta-Hydrolases"/>
    <property type="match status" value="1"/>
</dbReference>
<feature type="domain" description="AB hydrolase-1" evidence="1">
    <location>
        <begin position="53"/>
        <end position="280"/>
    </location>
</feature>
<evidence type="ECO:0000259" key="1">
    <source>
        <dbReference type="Pfam" id="PF00561"/>
    </source>
</evidence>
<keyword evidence="3" id="KW-1185">Reference proteome</keyword>
<keyword evidence="2" id="KW-0378">Hydrolase</keyword>
<sequence>MAPMAVDALLQHPEYDHTIWDLKPSRAGKASVAKNRGGPLNIAYEVHGQGDRHLVWVMGLGGMKYAWQRQTKDFAHTKSDQYSSLVLDNRGIGDSDKPLQRYTTSDMAKDVVEVLDHIGWTGKRELHIIGISMGGMIAQEMAMQIPDRICTLSLVSTASGLFNTVDFFTNLRNRANLFIPKPLDQQIASVKYNLYTEKWLAAPDELDHVVEPFPSNGDRFAANELWKRTHPQFFGKKGFMLQAVAANWHYKSPADLKLIGDKVGRKRIMVVHGTEDRMITFPHGVVVWRGLENGGGRTGRESLGVEQEEDVWVEGEVEKHFVQGQGHVVPVEMRREFGAWLEGLVERVVQLNGSE</sequence>
<dbReference type="Proteomes" id="UP000799779">
    <property type="component" value="Unassembled WGS sequence"/>
</dbReference>
<proteinExistence type="predicted"/>
<dbReference type="EMBL" id="ML977581">
    <property type="protein sequence ID" value="KAF2001789.1"/>
    <property type="molecule type" value="Genomic_DNA"/>
</dbReference>
<evidence type="ECO:0000313" key="2">
    <source>
        <dbReference type="EMBL" id="KAF2001789.1"/>
    </source>
</evidence>
<evidence type="ECO:0000313" key="3">
    <source>
        <dbReference type="Proteomes" id="UP000799779"/>
    </source>
</evidence>
<dbReference type="InterPro" id="IPR050471">
    <property type="entry name" value="AB_hydrolase"/>
</dbReference>
<dbReference type="PANTHER" id="PTHR43433:SF5">
    <property type="entry name" value="AB HYDROLASE-1 DOMAIN-CONTAINING PROTEIN"/>
    <property type="match status" value="1"/>
</dbReference>
<dbReference type="OrthoDB" id="19657at2759"/>
<dbReference type="GO" id="GO:0016787">
    <property type="term" value="F:hydrolase activity"/>
    <property type="evidence" value="ECO:0007669"/>
    <property type="project" value="UniProtKB-KW"/>
</dbReference>